<evidence type="ECO:0000256" key="1">
    <source>
        <dbReference type="ARBA" id="ARBA00009922"/>
    </source>
</evidence>
<evidence type="ECO:0000256" key="11">
    <source>
        <dbReference type="ARBA" id="ARBA00023235"/>
    </source>
</evidence>
<evidence type="ECO:0000256" key="14">
    <source>
        <dbReference type="ARBA" id="ARBA00048988"/>
    </source>
</evidence>
<dbReference type="Gene3D" id="1.10.486.10">
    <property type="entry name" value="PCRA, domain 4"/>
    <property type="match status" value="1"/>
</dbReference>
<evidence type="ECO:0000256" key="15">
    <source>
        <dbReference type="PROSITE-ProRule" id="PRU00560"/>
    </source>
</evidence>
<dbReference type="EMBL" id="VXOY01000021">
    <property type="protein sequence ID" value="MYE38375.1"/>
    <property type="molecule type" value="Genomic_DNA"/>
</dbReference>
<dbReference type="EC" id="5.6.2.4" evidence="13"/>
<dbReference type="InterPro" id="IPR014016">
    <property type="entry name" value="UvrD-like_ATP-bd"/>
</dbReference>
<evidence type="ECO:0000313" key="18">
    <source>
        <dbReference type="EMBL" id="MYE38375.1"/>
    </source>
</evidence>
<evidence type="ECO:0000256" key="9">
    <source>
        <dbReference type="ARBA" id="ARBA00023125"/>
    </source>
</evidence>
<keyword evidence="11" id="KW-0413">Isomerase</keyword>
<evidence type="ECO:0000256" key="2">
    <source>
        <dbReference type="ARBA" id="ARBA00022722"/>
    </source>
</evidence>
<evidence type="ECO:0000256" key="3">
    <source>
        <dbReference type="ARBA" id="ARBA00022741"/>
    </source>
</evidence>
<keyword evidence="8 15" id="KW-0067">ATP-binding</keyword>
<dbReference type="Gene3D" id="3.40.50.300">
    <property type="entry name" value="P-loop containing nucleotide triphosphate hydrolases"/>
    <property type="match status" value="3"/>
</dbReference>
<feature type="binding site" evidence="15">
    <location>
        <begin position="108"/>
        <end position="115"/>
    </location>
    <ligand>
        <name>ATP</name>
        <dbReference type="ChEBI" id="CHEBI:30616"/>
    </ligand>
</feature>
<protein>
    <recommendedName>
        <fullName evidence="13">DNA 3'-5' helicase</fullName>
        <ecNumber evidence="13">5.6.2.4</ecNumber>
    </recommendedName>
</protein>
<evidence type="ECO:0000256" key="7">
    <source>
        <dbReference type="ARBA" id="ARBA00022839"/>
    </source>
</evidence>
<feature type="domain" description="UvrD-like helicase C-terminal" evidence="17">
    <location>
        <begin position="413"/>
        <end position="701"/>
    </location>
</feature>
<evidence type="ECO:0000256" key="10">
    <source>
        <dbReference type="ARBA" id="ARBA00023204"/>
    </source>
</evidence>
<evidence type="ECO:0000256" key="6">
    <source>
        <dbReference type="ARBA" id="ARBA00022806"/>
    </source>
</evidence>
<keyword evidence="9" id="KW-0238">DNA-binding</keyword>
<dbReference type="SUPFAM" id="SSF52540">
    <property type="entry name" value="P-loop containing nucleoside triphosphate hydrolases"/>
    <property type="match status" value="1"/>
</dbReference>
<dbReference type="GO" id="GO:0043138">
    <property type="term" value="F:3'-5' DNA helicase activity"/>
    <property type="evidence" value="ECO:0007669"/>
    <property type="project" value="UniProtKB-EC"/>
</dbReference>
<keyword evidence="7" id="KW-0269">Exonuclease</keyword>
<dbReference type="GO" id="GO:0005524">
    <property type="term" value="F:ATP binding"/>
    <property type="evidence" value="ECO:0007669"/>
    <property type="project" value="UniProtKB-UniRule"/>
</dbReference>
<evidence type="ECO:0000256" key="4">
    <source>
        <dbReference type="ARBA" id="ARBA00022763"/>
    </source>
</evidence>
<dbReference type="PANTHER" id="PTHR11070">
    <property type="entry name" value="UVRD / RECB / PCRA DNA HELICASE FAMILY MEMBER"/>
    <property type="match status" value="1"/>
</dbReference>
<comment type="catalytic activity">
    <reaction evidence="14">
        <text>ATP + H2O = ADP + phosphate + H(+)</text>
        <dbReference type="Rhea" id="RHEA:13065"/>
        <dbReference type="ChEBI" id="CHEBI:15377"/>
        <dbReference type="ChEBI" id="CHEBI:15378"/>
        <dbReference type="ChEBI" id="CHEBI:30616"/>
        <dbReference type="ChEBI" id="CHEBI:43474"/>
        <dbReference type="ChEBI" id="CHEBI:456216"/>
        <dbReference type="EC" id="5.6.2.4"/>
    </reaction>
</comment>
<dbReference type="InterPro" id="IPR038726">
    <property type="entry name" value="PDDEXK_AddAB-type"/>
</dbReference>
<comment type="similarity">
    <text evidence="1">Belongs to the helicase family. UvrD subfamily.</text>
</comment>
<evidence type="ECO:0000256" key="13">
    <source>
        <dbReference type="ARBA" id="ARBA00034808"/>
    </source>
</evidence>
<keyword evidence="5 15" id="KW-0378">Hydrolase</keyword>
<evidence type="ECO:0000256" key="12">
    <source>
        <dbReference type="ARBA" id="ARBA00034617"/>
    </source>
</evidence>
<evidence type="ECO:0000256" key="5">
    <source>
        <dbReference type="ARBA" id="ARBA00022801"/>
    </source>
</evidence>
<reference evidence="18 19" key="1">
    <citation type="submission" date="2019-09" db="EMBL/GenBank/DDBJ databases">
        <title>Characterisation of the sponge microbiome using genome-centric metagenomics.</title>
        <authorList>
            <person name="Engelberts J.P."/>
            <person name="Robbins S.J."/>
            <person name="De Goeij J.M."/>
            <person name="Aranda M."/>
            <person name="Bell S.C."/>
            <person name="Webster N.S."/>
        </authorList>
    </citation>
    <scope>NUCLEOTIDE SEQUENCE [LARGE SCALE GENOMIC DNA]</scope>
    <source>
        <strain evidence="18">SB0662_bin_43</strain>
    </source>
</reference>
<dbReference type="GO" id="GO:0000725">
    <property type="term" value="P:recombinational repair"/>
    <property type="evidence" value="ECO:0007669"/>
    <property type="project" value="TreeGrafter"/>
</dbReference>
<gene>
    <name evidence="18" type="ORF">F4X82_02580</name>
</gene>
<dbReference type="InterPro" id="IPR014017">
    <property type="entry name" value="DNA_helicase_UvrD-like_C"/>
</dbReference>
<evidence type="ECO:0000313" key="19">
    <source>
        <dbReference type="Proteomes" id="UP000449092"/>
    </source>
</evidence>
<dbReference type="InterPro" id="IPR027417">
    <property type="entry name" value="P-loop_NTPase"/>
</dbReference>
<keyword evidence="4" id="KW-0227">DNA damage</keyword>
<proteinExistence type="inferred from homology"/>
<dbReference type="PANTHER" id="PTHR11070:SF2">
    <property type="entry name" value="ATP-DEPENDENT DNA HELICASE SRS2"/>
    <property type="match status" value="1"/>
</dbReference>
<dbReference type="InterPro" id="IPR013986">
    <property type="entry name" value="DExx_box_DNA_helicase_dom_sf"/>
</dbReference>
<dbReference type="PROSITE" id="PS51198">
    <property type="entry name" value="UVRD_HELICASE_ATP_BIND"/>
    <property type="match status" value="1"/>
</dbReference>
<dbReference type="Proteomes" id="UP000449092">
    <property type="component" value="Unassembled WGS sequence"/>
</dbReference>
<dbReference type="GO" id="GO:0003677">
    <property type="term" value="F:DNA binding"/>
    <property type="evidence" value="ECO:0007669"/>
    <property type="project" value="UniProtKB-KW"/>
</dbReference>
<evidence type="ECO:0000259" key="16">
    <source>
        <dbReference type="PROSITE" id="PS51198"/>
    </source>
</evidence>
<dbReference type="PROSITE" id="PS51217">
    <property type="entry name" value="UVRD_HELICASE_CTER"/>
    <property type="match status" value="1"/>
</dbReference>
<comment type="catalytic activity">
    <reaction evidence="12">
        <text>Couples ATP hydrolysis with the unwinding of duplex DNA by translocating in the 3'-5' direction.</text>
        <dbReference type="EC" id="5.6.2.4"/>
    </reaction>
</comment>
<keyword evidence="3 15" id="KW-0547">Nucleotide-binding</keyword>
<sequence length="1087" mass="124683">MSHTFVRPLGTNHESFLRNDPIEDDYIYIVNHKTNTPSNRTYDIKGAHAEESHPPTSYHQPLPDASLAYRHQIPTTTQNICYNTPMATLTEKQQQAVESTAKTTLVIAGPGTGKTHILASRVQFLVEQQNTNPENILCLTYTEAGATTMKKRIISFLGQKGRNVTTNTFHSFASSLLEEYPDVFGYSRTLRPLNDIDQALIIKKIIDSNYKKGALRSLTSSTDVYFYRQEITKNINTLKSEGVLPDQYKTVVDEWEKQFNAIPDEEKLSTRGTRAGKLKTEYEKVAERIKKNKEFALLYQEYENELKKKNVYDYDDMINRAVQGLQTSEQTKAEIQRHYTTVLVDEYQDTNGSQNKLLFTLLDHPDYHCFVVGDDDQAIQRFQGATIENFTDFLETFPETIVISLEDNFRSPQYILDSALHLIADNEQRITTKLNVPQKLLTARGGTARRKSYTIQQCETDIAERAFIVEQIIALQKKGVPYNEIAVITRTNNEQEGIANVLYAYDIPYIMSGNQNALAHPVVLLFVQIIKACHNPQQNSAHLATLLRHPATPVSADDAMTIFSRHRSEKTNLYQTMRNAIRATNLLEDKKSVQETLSIIRTLYQQQDTESALAWFYSVLRDTGLLQWIGSQENKITFLENIGTLCDEIKRVQVGNPQFTIEDALSHIRSFYDLGIRLRPRPKNLSLENAVNILTAHQSKGKEFDYVFVTNVVQGVWSKDRKRGNKLALHPSIVRMETDKEDERRLLYVALTRAKKGLTVSYAQTHIDGYEKPQEKISSEFLDSLTEKVPETTYKPKQLDRFIEKTDFVPPTAEHTKKTKDIIQGITQSLSFALSATSMNTFLECPQRFLYENILRVPREGDAKIPLTYGSAIHYTLQRYFEVPKKNRDKTFLINTFTEHVQRNSPLTEAENNEIIERAQQKLAIYHTTRLKDEHEPLYVEQNYSAGTITYDTIRLAGKIDKISPLNDSAGEVKVVDYKTNRRKKSLNEILGKTKATQGYAPLYDQLMFYKLLLSLDSSFPYQPTQFALDFVDVSEEVNVPIEEADYETFKKTLRDIWKSIQSLSFLESTDQFPFCKECEWCEHSVV</sequence>
<comment type="caution">
    <text evidence="18">The sequence shown here is derived from an EMBL/GenBank/DDBJ whole genome shotgun (WGS) entry which is preliminary data.</text>
</comment>
<dbReference type="GO" id="GO:0004527">
    <property type="term" value="F:exonuclease activity"/>
    <property type="evidence" value="ECO:0007669"/>
    <property type="project" value="UniProtKB-KW"/>
</dbReference>
<evidence type="ECO:0000256" key="8">
    <source>
        <dbReference type="ARBA" id="ARBA00022840"/>
    </source>
</evidence>
<keyword evidence="10" id="KW-0234">DNA repair</keyword>
<dbReference type="AlphaFoldDB" id="A0A845DAE3"/>
<keyword evidence="6 15" id="KW-0347">Helicase</keyword>
<evidence type="ECO:0000259" key="17">
    <source>
        <dbReference type="PROSITE" id="PS51217"/>
    </source>
</evidence>
<dbReference type="InterPro" id="IPR000212">
    <property type="entry name" value="DNA_helicase_UvrD/REP"/>
</dbReference>
<dbReference type="Gene3D" id="3.90.320.10">
    <property type="match status" value="1"/>
</dbReference>
<name>A0A845DAE3_9BACT</name>
<dbReference type="CDD" id="cd17932">
    <property type="entry name" value="DEXQc_UvrD"/>
    <property type="match status" value="1"/>
</dbReference>
<dbReference type="Pfam" id="PF00580">
    <property type="entry name" value="UvrD-helicase"/>
    <property type="match status" value="1"/>
</dbReference>
<accession>A0A845DAE3</accession>
<dbReference type="Pfam" id="PF13361">
    <property type="entry name" value="UvrD_C"/>
    <property type="match status" value="1"/>
</dbReference>
<organism evidence="18 19">
    <name type="scientific">Candidatus Spechtbacteria bacterium SB0662_bin_43</name>
    <dbReference type="NCBI Taxonomy" id="2604897"/>
    <lineage>
        <taxon>Bacteria</taxon>
        <taxon>Candidatus Spechtiibacteriota</taxon>
    </lineage>
</organism>
<dbReference type="Gene3D" id="1.10.10.160">
    <property type="match status" value="1"/>
</dbReference>
<dbReference type="InterPro" id="IPR011604">
    <property type="entry name" value="PDDEXK-like_dom_sf"/>
</dbReference>
<keyword evidence="2" id="KW-0540">Nuclease</keyword>
<dbReference type="Pfam" id="PF12705">
    <property type="entry name" value="PDDEXK_1"/>
    <property type="match status" value="1"/>
</dbReference>
<feature type="domain" description="UvrD-like helicase ATP-binding" evidence="16">
    <location>
        <begin position="87"/>
        <end position="412"/>
    </location>
</feature>